<keyword evidence="3" id="KW-0812">Transmembrane</keyword>
<dbReference type="InterPro" id="IPR053951">
    <property type="entry name" value="K_trans_N"/>
</dbReference>
<evidence type="ECO:0000256" key="2">
    <source>
        <dbReference type="ARBA" id="ARBA00008440"/>
    </source>
</evidence>
<dbReference type="EMBL" id="LRBV02000012">
    <property type="status" value="NOT_ANNOTATED_CDS"/>
    <property type="molecule type" value="Genomic_DNA"/>
</dbReference>
<reference evidence="5" key="2">
    <citation type="submission" date="2021-01" db="UniProtKB">
        <authorList>
            <consortium name="EnsemblPlants"/>
        </authorList>
    </citation>
    <scope>IDENTIFICATION</scope>
</reference>
<sequence>MIVWISVAILVFLFTVQRFGTDKVGYTFAPIICIWFAFIGGIGIFNFIKFDPTVIKALNPQYIIEYFTRNKKESWIPLGGIVLAITA</sequence>
<dbReference type="Pfam" id="PF02705">
    <property type="entry name" value="K_trans"/>
    <property type="match status" value="1"/>
</dbReference>
<name>A0A7N2N3J0_QUELO</name>
<dbReference type="AlphaFoldDB" id="A0A7N2N3J0"/>
<dbReference type="GO" id="GO:0015079">
    <property type="term" value="F:potassium ion transmembrane transporter activity"/>
    <property type="evidence" value="ECO:0007669"/>
    <property type="project" value="InterPro"/>
</dbReference>
<accession>A0A7N2N3J0</accession>
<dbReference type="InParanoid" id="A0A7N2N3J0"/>
<comment type="similarity">
    <text evidence="2">Belongs to the HAK/KUP transporter (TC 2.A.72.3) family.</text>
</comment>
<feature type="transmembrane region" description="Helical" evidence="3">
    <location>
        <begin position="28"/>
        <end position="48"/>
    </location>
</feature>
<keyword evidence="3" id="KW-0472">Membrane</keyword>
<feature type="domain" description="K+ potassium transporter integral membrane" evidence="4">
    <location>
        <begin position="2"/>
        <end position="86"/>
    </location>
</feature>
<evidence type="ECO:0000256" key="3">
    <source>
        <dbReference type="SAM" id="Phobius"/>
    </source>
</evidence>
<keyword evidence="6" id="KW-1185">Reference proteome</keyword>
<dbReference type="PANTHER" id="PTHR30540:SF87">
    <property type="entry name" value="POTASSIUM TRANSPORTER"/>
    <property type="match status" value="1"/>
</dbReference>
<dbReference type="Proteomes" id="UP000594261">
    <property type="component" value="Chromosome 12"/>
</dbReference>
<evidence type="ECO:0000259" key="4">
    <source>
        <dbReference type="Pfam" id="PF02705"/>
    </source>
</evidence>
<dbReference type="OMA" id="RWHCVIL"/>
<comment type="subcellular location">
    <subcellularLocation>
        <location evidence="1">Cell membrane</location>
        <topology evidence="1">Multi-pass membrane protein</topology>
    </subcellularLocation>
</comment>
<reference evidence="5 6" key="1">
    <citation type="journal article" date="2016" name="G3 (Bethesda)">
        <title>First Draft Assembly and Annotation of the Genome of a California Endemic Oak Quercus lobata Nee (Fagaceae).</title>
        <authorList>
            <person name="Sork V.L."/>
            <person name="Fitz-Gibbon S.T."/>
            <person name="Puiu D."/>
            <person name="Crepeau M."/>
            <person name="Gugger P.F."/>
            <person name="Sherman R."/>
            <person name="Stevens K."/>
            <person name="Langley C.H."/>
            <person name="Pellegrini M."/>
            <person name="Salzberg S.L."/>
        </authorList>
    </citation>
    <scope>NUCLEOTIDE SEQUENCE [LARGE SCALE GENOMIC DNA]</scope>
    <source>
        <strain evidence="5 6">cv. SW786</strain>
    </source>
</reference>
<organism evidence="5 6">
    <name type="scientific">Quercus lobata</name>
    <name type="common">Valley oak</name>
    <dbReference type="NCBI Taxonomy" id="97700"/>
    <lineage>
        <taxon>Eukaryota</taxon>
        <taxon>Viridiplantae</taxon>
        <taxon>Streptophyta</taxon>
        <taxon>Embryophyta</taxon>
        <taxon>Tracheophyta</taxon>
        <taxon>Spermatophyta</taxon>
        <taxon>Magnoliopsida</taxon>
        <taxon>eudicotyledons</taxon>
        <taxon>Gunneridae</taxon>
        <taxon>Pentapetalae</taxon>
        <taxon>rosids</taxon>
        <taxon>fabids</taxon>
        <taxon>Fagales</taxon>
        <taxon>Fagaceae</taxon>
        <taxon>Quercus</taxon>
    </lineage>
</organism>
<dbReference type="GO" id="GO:0005886">
    <property type="term" value="C:plasma membrane"/>
    <property type="evidence" value="ECO:0007669"/>
    <property type="project" value="UniProtKB-SubCell"/>
</dbReference>
<keyword evidence="3" id="KW-1133">Transmembrane helix</keyword>
<protein>
    <recommendedName>
        <fullName evidence="4">K+ potassium transporter integral membrane domain-containing protein</fullName>
    </recommendedName>
</protein>
<evidence type="ECO:0000313" key="6">
    <source>
        <dbReference type="Proteomes" id="UP000594261"/>
    </source>
</evidence>
<dbReference type="EnsemblPlants" id="QL12p030246:mrna">
    <property type="protein sequence ID" value="QL12p030246:mrna:CDS:1"/>
    <property type="gene ID" value="QL12p030246"/>
</dbReference>
<evidence type="ECO:0000313" key="5">
    <source>
        <dbReference type="EnsemblPlants" id="QL12p030246:mrna:CDS:1"/>
    </source>
</evidence>
<proteinExistence type="inferred from homology"/>
<evidence type="ECO:0000256" key="1">
    <source>
        <dbReference type="ARBA" id="ARBA00004651"/>
    </source>
</evidence>
<dbReference type="PANTHER" id="PTHR30540">
    <property type="entry name" value="OSMOTIC STRESS POTASSIUM TRANSPORTER"/>
    <property type="match status" value="1"/>
</dbReference>
<dbReference type="Gramene" id="QL12p030246:mrna">
    <property type="protein sequence ID" value="QL12p030246:mrna:CDS:1"/>
    <property type="gene ID" value="QL12p030246"/>
</dbReference>
<dbReference type="InterPro" id="IPR003855">
    <property type="entry name" value="K+_transporter"/>
</dbReference>